<evidence type="ECO:0000313" key="2">
    <source>
        <dbReference type="EMBL" id="CAL1671721.1"/>
    </source>
</evidence>
<dbReference type="Proteomes" id="UP001497644">
    <property type="component" value="Unassembled WGS sequence"/>
</dbReference>
<comment type="caution">
    <text evidence="2">The sequence shown here is derived from an EMBL/GenBank/DDBJ whole genome shotgun (WGS) entry which is preliminary data.</text>
</comment>
<evidence type="ECO:0000256" key="1">
    <source>
        <dbReference type="SAM" id="Phobius"/>
    </source>
</evidence>
<sequence>MLKIIEQRTLKLTSRKYWLVWSEVLIFVRTYPYFTFLLYIPKKANEDIAYEEDDDELLTLSPSTSSSVRVNSPKLYKIKQSRLEDAFLKQKSFQDGGSKASEITNKLIFMIAKDNMPLSTVEKEGF</sequence>
<keyword evidence="1" id="KW-0812">Transmembrane</keyword>
<dbReference type="EMBL" id="CAXIPU020000424">
    <property type="protein sequence ID" value="CAL1671721.1"/>
    <property type="molecule type" value="Genomic_DNA"/>
</dbReference>
<keyword evidence="1" id="KW-0472">Membrane</keyword>
<keyword evidence="3" id="KW-1185">Reference proteome</keyword>
<name>A0AAV2MXG4_9HYME</name>
<protein>
    <submittedName>
        <fullName evidence="2">Uncharacterized protein</fullName>
    </submittedName>
</protein>
<accession>A0AAV2MXG4</accession>
<gene>
    <name evidence="2" type="ORF">LPLAT_LOCUS5150</name>
</gene>
<keyword evidence="1" id="KW-1133">Transmembrane helix</keyword>
<organism evidence="2 3">
    <name type="scientific">Lasius platythorax</name>
    <dbReference type="NCBI Taxonomy" id="488582"/>
    <lineage>
        <taxon>Eukaryota</taxon>
        <taxon>Metazoa</taxon>
        <taxon>Ecdysozoa</taxon>
        <taxon>Arthropoda</taxon>
        <taxon>Hexapoda</taxon>
        <taxon>Insecta</taxon>
        <taxon>Pterygota</taxon>
        <taxon>Neoptera</taxon>
        <taxon>Endopterygota</taxon>
        <taxon>Hymenoptera</taxon>
        <taxon>Apocrita</taxon>
        <taxon>Aculeata</taxon>
        <taxon>Formicoidea</taxon>
        <taxon>Formicidae</taxon>
        <taxon>Formicinae</taxon>
        <taxon>Lasius</taxon>
        <taxon>Lasius</taxon>
    </lineage>
</organism>
<reference evidence="2" key="1">
    <citation type="submission" date="2024-04" db="EMBL/GenBank/DDBJ databases">
        <authorList>
            <consortium name="Molecular Ecology Group"/>
        </authorList>
    </citation>
    <scope>NUCLEOTIDE SEQUENCE</scope>
</reference>
<evidence type="ECO:0000313" key="3">
    <source>
        <dbReference type="Proteomes" id="UP001497644"/>
    </source>
</evidence>
<feature type="transmembrane region" description="Helical" evidence="1">
    <location>
        <begin position="18"/>
        <end position="40"/>
    </location>
</feature>
<dbReference type="AlphaFoldDB" id="A0AAV2MXG4"/>
<proteinExistence type="predicted"/>